<evidence type="ECO:0000313" key="4">
    <source>
        <dbReference type="Proteomes" id="UP000319817"/>
    </source>
</evidence>
<feature type="transmembrane region" description="Helical" evidence="1">
    <location>
        <begin position="73"/>
        <end position="99"/>
    </location>
</feature>
<gene>
    <name evidence="3" type="ORF">K239x_08910</name>
</gene>
<dbReference type="GO" id="GO:0004527">
    <property type="term" value="F:exonuclease activity"/>
    <property type="evidence" value="ECO:0007669"/>
    <property type="project" value="UniProtKB-KW"/>
</dbReference>
<sequence length="348" mass="38579">MTENRSREVDAGPGNTSRSAASLKFVGFLKRRLITVSLLLICVLMMTTIATLFSRVNWLADLCANLRVQQMIALVPLTIVVVLFRRWSWFAICMVLVAVHVPAFRTAWKVPPAGGVQGSKIVVMTANVWTPNSQHELIVQQIRDADPDVFTVLELGTPLKLRLEKELAALYPHQFAFPQDDGNFGIGLYSKHPLEGTTSFALNNDRVLSLAATVMVDSRRYRVFATHPLPPKDASNFQSRNTHLDQLAAKVRLQQESDDDVSVIIMGDLNLTPWSPLFDRFQADTQTHRASCGNGITPTWYAHADASFPFGLVLDHVLTSDDLRCDSYRVGPAIGSDHRAVIVSLSGQ</sequence>
<dbReference type="GO" id="GO:0004519">
    <property type="term" value="F:endonuclease activity"/>
    <property type="evidence" value="ECO:0007669"/>
    <property type="project" value="UniProtKB-KW"/>
</dbReference>
<evidence type="ECO:0000259" key="2">
    <source>
        <dbReference type="Pfam" id="PF03372"/>
    </source>
</evidence>
<evidence type="ECO:0000313" key="3">
    <source>
        <dbReference type="EMBL" id="QDT08948.1"/>
    </source>
</evidence>
<keyword evidence="3" id="KW-0378">Hydrolase</keyword>
<dbReference type="EMBL" id="CP036526">
    <property type="protein sequence ID" value="QDT08948.1"/>
    <property type="molecule type" value="Genomic_DNA"/>
</dbReference>
<keyword evidence="1" id="KW-1133">Transmembrane helix</keyword>
<proteinExistence type="predicted"/>
<dbReference type="Pfam" id="PF03372">
    <property type="entry name" value="Exo_endo_phos"/>
    <property type="match status" value="1"/>
</dbReference>
<feature type="transmembrane region" description="Helical" evidence="1">
    <location>
        <begin position="33"/>
        <end position="53"/>
    </location>
</feature>
<keyword evidence="1" id="KW-0812">Transmembrane</keyword>
<keyword evidence="3" id="KW-0255">Endonuclease</keyword>
<keyword evidence="3" id="KW-0540">Nuclease</keyword>
<name>A0A517NP96_9BACT</name>
<dbReference type="Gene3D" id="3.60.10.10">
    <property type="entry name" value="Endonuclease/exonuclease/phosphatase"/>
    <property type="match status" value="1"/>
</dbReference>
<evidence type="ECO:0000256" key="1">
    <source>
        <dbReference type="SAM" id="Phobius"/>
    </source>
</evidence>
<dbReference type="InterPro" id="IPR005135">
    <property type="entry name" value="Endo/exonuclease/phosphatase"/>
</dbReference>
<organism evidence="3 4">
    <name type="scientific">Stieleria marina</name>
    <dbReference type="NCBI Taxonomy" id="1930275"/>
    <lineage>
        <taxon>Bacteria</taxon>
        <taxon>Pseudomonadati</taxon>
        <taxon>Planctomycetota</taxon>
        <taxon>Planctomycetia</taxon>
        <taxon>Pirellulales</taxon>
        <taxon>Pirellulaceae</taxon>
        <taxon>Stieleria</taxon>
    </lineage>
</organism>
<protein>
    <submittedName>
        <fullName evidence="3">Endonuclease/Exonuclease/phosphatase family protein</fullName>
    </submittedName>
</protein>
<dbReference type="AlphaFoldDB" id="A0A517NP96"/>
<accession>A0A517NP96</accession>
<keyword evidence="1" id="KW-0472">Membrane</keyword>
<dbReference type="Proteomes" id="UP000319817">
    <property type="component" value="Chromosome"/>
</dbReference>
<dbReference type="SUPFAM" id="SSF56219">
    <property type="entry name" value="DNase I-like"/>
    <property type="match status" value="1"/>
</dbReference>
<reference evidence="3 4" key="1">
    <citation type="submission" date="2019-02" db="EMBL/GenBank/DDBJ databases">
        <title>Deep-cultivation of Planctomycetes and their phenomic and genomic characterization uncovers novel biology.</title>
        <authorList>
            <person name="Wiegand S."/>
            <person name="Jogler M."/>
            <person name="Boedeker C."/>
            <person name="Pinto D."/>
            <person name="Vollmers J."/>
            <person name="Rivas-Marin E."/>
            <person name="Kohn T."/>
            <person name="Peeters S.H."/>
            <person name="Heuer A."/>
            <person name="Rast P."/>
            <person name="Oberbeckmann S."/>
            <person name="Bunk B."/>
            <person name="Jeske O."/>
            <person name="Meyerdierks A."/>
            <person name="Storesund J.E."/>
            <person name="Kallscheuer N."/>
            <person name="Luecker S."/>
            <person name="Lage O.M."/>
            <person name="Pohl T."/>
            <person name="Merkel B.J."/>
            <person name="Hornburger P."/>
            <person name="Mueller R.-W."/>
            <person name="Bruemmer F."/>
            <person name="Labrenz M."/>
            <person name="Spormann A.M."/>
            <person name="Op den Camp H."/>
            <person name="Overmann J."/>
            <person name="Amann R."/>
            <person name="Jetten M.S.M."/>
            <person name="Mascher T."/>
            <person name="Medema M.H."/>
            <person name="Devos D.P."/>
            <person name="Kaster A.-K."/>
            <person name="Ovreas L."/>
            <person name="Rohde M."/>
            <person name="Galperin M.Y."/>
            <person name="Jogler C."/>
        </authorList>
    </citation>
    <scope>NUCLEOTIDE SEQUENCE [LARGE SCALE GENOMIC DNA]</scope>
    <source>
        <strain evidence="3 4">K23_9</strain>
    </source>
</reference>
<keyword evidence="4" id="KW-1185">Reference proteome</keyword>
<dbReference type="InterPro" id="IPR036691">
    <property type="entry name" value="Endo/exonu/phosph_ase_sf"/>
</dbReference>
<keyword evidence="3" id="KW-0269">Exonuclease</keyword>
<feature type="domain" description="Endonuclease/exonuclease/phosphatase" evidence="2">
    <location>
        <begin position="124"/>
        <end position="338"/>
    </location>
</feature>